<dbReference type="Proteomes" id="UP000238274">
    <property type="component" value="Unassembled WGS sequence"/>
</dbReference>
<proteinExistence type="predicted"/>
<keyword evidence="3" id="KW-1185">Reference proteome</keyword>
<protein>
    <submittedName>
        <fullName evidence="2">Uncharacterized protein</fullName>
    </submittedName>
</protein>
<dbReference type="EMBL" id="PKSM01000505">
    <property type="protein sequence ID" value="POV94281.1"/>
    <property type="molecule type" value="Genomic_DNA"/>
</dbReference>
<reference evidence="3" key="3">
    <citation type="journal article" date="2018" name="Mol. Plant Microbe Interact.">
        <title>Genome sequence resources for the wheat stripe rust pathogen (Puccinia striiformis f. sp. tritici) and the barley stripe rust pathogen (Puccinia striiformis f. sp. hordei).</title>
        <authorList>
            <person name="Xia C."/>
            <person name="Wang M."/>
            <person name="Yin C."/>
            <person name="Cornejo O.E."/>
            <person name="Hulbert S.H."/>
            <person name="Chen X."/>
        </authorList>
    </citation>
    <scope>NUCLEOTIDE SEQUENCE [LARGE SCALE GENOMIC DNA]</scope>
    <source>
        <strain evidence="3">93TX-2</strain>
    </source>
</reference>
<dbReference type="VEuPathDB" id="FungiDB:PSHT_16308"/>
<sequence length="323" mass="36838">SKKKAESYKEVPTTQSHLKRGDYQIIIEWLSNKKNYKACFESGKAPAVGRPVQINRPDHYDEEQIDCEVNKFNTDDRSNLSPVHGLLRKQGAELAGRGRNRDVGKEQDLQLSQATGHPNQLLMLPISKKIFHPTMRNQTMPPPTKKAAPKMKTKQGSKSTKVLTAAELAMDNPTDDKDSEGPLRSQPFVAFEDYAKKKEEGKKKEALDSIGFEKMKYDQAMEKELKGIDLEEKKFEHARTMADKRWDRAIQVKEKKLDDGVKIETAKVQWEAAEKEKDCQFEIKKLETQGGHKNEAKKLEVLAKLIDSGKCKDEIERLAKLFQ</sequence>
<organism evidence="2 3">
    <name type="scientific">Puccinia striiformis</name>
    <dbReference type="NCBI Taxonomy" id="27350"/>
    <lineage>
        <taxon>Eukaryota</taxon>
        <taxon>Fungi</taxon>
        <taxon>Dikarya</taxon>
        <taxon>Basidiomycota</taxon>
        <taxon>Pucciniomycotina</taxon>
        <taxon>Pucciniomycetes</taxon>
        <taxon>Pucciniales</taxon>
        <taxon>Pucciniaceae</taxon>
        <taxon>Puccinia</taxon>
    </lineage>
</organism>
<feature type="non-terminal residue" evidence="2">
    <location>
        <position position="323"/>
    </location>
</feature>
<gene>
    <name evidence="2" type="ORF">PSHT_16308</name>
</gene>
<accession>A0A2S4UAQ5</accession>
<comment type="caution">
    <text evidence="2">The sequence shown here is derived from an EMBL/GenBank/DDBJ whole genome shotgun (WGS) entry which is preliminary data.</text>
</comment>
<evidence type="ECO:0000313" key="3">
    <source>
        <dbReference type="Proteomes" id="UP000238274"/>
    </source>
</evidence>
<dbReference type="AlphaFoldDB" id="A0A2S4UAQ5"/>
<feature type="non-terminal residue" evidence="2">
    <location>
        <position position="1"/>
    </location>
</feature>
<dbReference type="VEuPathDB" id="FungiDB:PSTT_07108"/>
<evidence type="ECO:0000256" key="1">
    <source>
        <dbReference type="SAM" id="MobiDB-lite"/>
    </source>
</evidence>
<feature type="region of interest" description="Disordered" evidence="1">
    <location>
        <begin position="134"/>
        <end position="159"/>
    </location>
</feature>
<reference evidence="3" key="2">
    <citation type="journal article" date="2018" name="BMC Genomics">
        <title>Genomic insights into host adaptation between the wheat stripe rust pathogen (Puccinia striiformis f. sp. tritici) and the barley stripe rust pathogen (Puccinia striiformis f. sp. hordei).</title>
        <authorList>
            <person name="Xia C."/>
            <person name="Wang M."/>
            <person name="Yin C."/>
            <person name="Cornejo O.E."/>
            <person name="Hulbert S.H."/>
            <person name="Chen X."/>
        </authorList>
    </citation>
    <scope>NUCLEOTIDE SEQUENCE [LARGE SCALE GENOMIC DNA]</scope>
    <source>
        <strain evidence="3">93TX-2</strain>
    </source>
</reference>
<reference evidence="2 3" key="1">
    <citation type="submission" date="2017-12" db="EMBL/GenBank/DDBJ databases">
        <title>Gene loss provides genomic basis for host adaptation in cereal stripe rust fungi.</title>
        <authorList>
            <person name="Xia C."/>
        </authorList>
    </citation>
    <scope>NUCLEOTIDE SEQUENCE [LARGE SCALE GENOMIC DNA]</scope>
    <source>
        <strain evidence="2 3">93TX-2</strain>
    </source>
</reference>
<dbReference type="VEuPathDB" id="FungiDB:PSTT_07813"/>
<name>A0A2S4UAQ5_9BASI</name>
<evidence type="ECO:0000313" key="2">
    <source>
        <dbReference type="EMBL" id="POV94281.1"/>
    </source>
</evidence>